<protein>
    <recommendedName>
        <fullName evidence="3">Transposase</fullName>
    </recommendedName>
</protein>
<reference evidence="1 2" key="1">
    <citation type="submission" date="2018-05" db="EMBL/GenBank/DDBJ databases">
        <title>Freshwater and sediment microbial communities from various areas in North America, analyzing microbe dynamics in response to fracking.</title>
        <authorList>
            <person name="Lamendella R."/>
        </authorList>
    </citation>
    <scope>NUCLEOTIDE SEQUENCE [LARGE SCALE GENOMIC DNA]</scope>
    <source>
        <strain evidence="1 2">15_TX</strain>
    </source>
</reference>
<name>A0A2V3A3H8_9BACI</name>
<gene>
    <name evidence="1" type="ORF">DFO73_102257</name>
</gene>
<evidence type="ECO:0000313" key="2">
    <source>
        <dbReference type="Proteomes" id="UP000247150"/>
    </source>
</evidence>
<organism evidence="1 2">
    <name type="scientific">Cytobacillus oceanisediminis</name>
    <dbReference type="NCBI Taxonomy" id="665099"/>
    <lineage>
        <taxon>Bacteria</taxon>
        <taxon>Bacillati</taxon>
        <taxon>Bacillota</taxon>
        <taxon>Bacilli</taxon>
        <taxon>Bacillales</taxon>
        <taxon>Bacillaceae</taxon>
        <taxon>Cytobacillus</taxon>
    </lineage>
</organism>
<accession>A0A2V3A3H8</accession>
<evidence type="ECO:0008006" key="3">
    <source>
        <dbReference type="Google" id="ProtNLM"/>
    </source>
</evidence>
<evidence type="ECO:0000313" key="1">
    <source>
        <dbReference type="EMBL" id="PWW31262.1"/>
    </source>
</evidence>
<dbReference type="Proteomes" id="UP000247150">
    <property type="component" value="Unassembled WGS sequence"/>
</dbReference>
<dbReference type="EMBL" id="QGTW01000002">
    <property type="protein sequence ID" value="PWW31262.1"/>
    <property type="molecule type" value="Genomic_DNA"/>
</dbReference>
<dbReference type="AlphaFoldDB" id="A0A2V3A3H8"/>
<proteinExistence type="predicted"/>
<sequence>MSNKFYSSNFKNEVVSAYKKADFTVKELTERYNIPKVTL</sequence>
<comment type="caution">
    <text evidence="1">The sequence shown here is derived from an EMBL/GenBank/DDBJ whole genome shotgun (WGS) entry which is preliminary data.</text>
</comment>